<dbReference type="SUPFAM" id="SSF57501">
    <property type="entry name" value="Cystine-knot cytokines"/>
    <property type="match status" value="1"/>
</dbReference>
<dbReference type="Gene3D" id="2.10.90.10">
    <property type="entry name" value="Cystine-knot cytokines"/>
    <property type="match status" value="1"/>
</dbReference>
<dbReference type="Proteomes" id="UP000694941">
    <property type="component" value="Unplaced"/>
</dbReference>
<evidence type="ECO:0000256" key="6">
    <source>
        <dbReference type="RuleBase" id="RU000354"/>
    </source>
</evidence>
<evidence type="ECO:0000313" key="9">
    <source>
        <dbReference type="Proteomes" id="UP000694941"/>
    </source>
</evidence>
<feature type="region of interest" description="Disordered" evidence="7">
    <location>
        <begin position="66"/>
        <end position="102"/>
    </location>
</feature>
<dbReference type="PRINTS" id="PR00669">
    <property type="entry name" value="INHIBINA"/>
</dbReference>
<dbReference type="Pfam" id="PF00019">
    <property type="entry name" value="TGF_beta"/>
    <property type="match status" value="1"/>
</dbReference>
<organism evidence="9 10">
    <name type="scientific">Limulus polyphemus</name>
    <name type="common">Atlantic horseshoe crab</name>
    <dbReference type="NCBI Taxonomy" id="6850"/>
    <lineage>
        <taxon>Eukaryota</taxon>
        <taxon>Metazoa</taxon>
        <taxon>Ecdysozoa</taxon>
        <taxon>Arthropoda</taxon>
        <taxon>Chelicerata</taxon>
        <taxon>Merostomata</taxon>
        <taxon>Xiphosura</taxon>
        <taxon>Limulidae</taxon>
        <taxon>Limulus</taxon>
    </lineage>
</organism>
<dbReference type="InterPro" id="IPR029034">
    <property type="entry name" value="Cystine-knot_cytokine"/>
</dbReference>
<comment type="similarity">
    <text evidence="2 6">Belongs to the TGF-beta family.</text>
</comment>
<dbReference type="PROSITE" id="PS51362">
    <property type="entry name" value="TGF_BETA_2"/>
    <property type="match status" value="1"/>
</dbReference>
<dbReference type="PANTHER" id="PTHR11848">
    <property type="entry name" value="TGF-BETA FAMILY"/>
    <property type="match status" value="1"/>
</dbReference>
<dbReference type="RefSeq" id="XP_022242203.1">
    <property type="nucleotide sequence ID" value="XM_022386495.1"/>
</dbReference>
<dbReference type="CDD" id="cd13765">
    <property type="entry name" value="TGF_beta_ADMP"/>
    <property type="match status" value="1"/>
</dbReference>
<evidence type="ECO:0000256" key="3">
    <source>
        <dbReference type="ARBA" id="ARBA00022525"/>
    </source>
</evidence>
<feature type="domain" description="TGF-beta family profile" evidence="8">
    <location>
        <begin position="73"/>
        <end position="205"/>
    </location>
</feature>
<proteinExistence type="inferred from homology"/>
<comment type="subcellular location">
    <subcellularLocation>
        <location evidence="1">Secreted</location>
    </subcellularLocation>
</comment>
<dbReference type="PANTHER" id="PTHR11848:SF308">
    <property type="entry name" value="BMP-LIKE PROTEIN UNC-129"/>
    <property type="match status" value="1"/>
</dbReference>
<dbReference type="InterPro" id="IPR001839">
    <property type="entry name" value="TGF-b_C"/>
</dbReference>
<evidence type="ECO:0000256" key="4">
    <source>
        <dbReference type="ARBA" id="ARBA00023030"/>
    </source>
</evidence>
<keyword evidence="9" id="KW-1185">Reference proteome</keyword>
<evidence type="ECO:0000256" key="2">
    <source>
        <dbReference type="ARBA" id="ARBA00006656"/>
    </source>
</evidence>
<evidence type="ECO:0000256" key="1">
    <source>
        <dbReference type="ARBA" id="ARBA00004613"/>
    </source>
</evidence>
<protein>
    <submittedName>
        <fullName evidence="10">Bone morphogenetic protein 5-like</fullName>
    </submittedName>
</protein>
<evidence type="ECO:0000256" key="5">
    <source>
        <dbReference type="ARBA" id="ARBA00023157"/>
    </source>
</evidence>
<accession>A0ABM1SEZ8</accession>
<gene>
    <name evidence="10" type="primary">LOC106459923</name>
</gene>
<dbReference type="InterPro" id="IPR015615">
    <property type="entry name" value="TGF-beta-rel"/>
</dbReference>
<name>A0ABM1SEZ8_LIMPO</name>
<keyword evidence="4 6" id="KW-0339">Growth factor</keyword>
<sequence length="205" mass="23483">MEYQFKATFTVRSNVILIEIEGHELYSYFHNFGYAELPSVRHGNSTNVTRQRKLITDDKIKKVKGNLDSSETRAKRSPNEQDVNTEEEVVVTQSEVPEESSSSDCTRHEMYVDFEKIGWSGWIVSPKGYNAYYCKGECSFPLGQNQYPTNHATVQSIVHVLFPRVGDPCCVPNKLLPIRLLYFDDHQNVVLKQYENMVAESCGCQ</sequence>
<keyword evidence="5" id="KW-1015">Disulfide bond</keyword>
<keyword evidence="3" id="KW-0964">Secreted</keyword>
<feature type="compositionally biased region" description="Low complexity" evidence="7">
    <location>
        <begin position="90"/>
        <end position="102"/>
    </location>
</feature>
<dbReference type="PROSITE" id="PS00250">
    <property type="entry name" value="TGF_BETA_1"/>
    <property type="match status" value="1"/>
</dbReference>
<dbReference type="InterPro" id="IPR017948">
    <property type="entry name" value="TGFb_CS"/>
</dbReference>
<evidence type="ECO:0000313" key="10">
    <source>
        <dbReference type="RefSeq" id="XP_022242203.1"/>
    </source>
</evidence>
<evidence type="ECO:0000259" key="8">
    <source>
        <dbReference type="PROSITE" id="PS51362"/>
    </source>
</evidence>
<dbReference type="SMART" id="SM00204">
    <property type="entry name" value="TGFB"/>
    <property type="match status" value="1"/>
</dbReference>
<reference evidence="10" key="1">
    <citation type="submission" date="2025-08" db="UniProtKB">
        <authorList>
            <consortium name="RefSeq"/>
        </authorList>
    </citation>
    <scope>IDENTIFICATION</scope>
    <source>
        <tissue evidence="10">Muscle</tissue>
    </source>
</reference>
<evidence type="ECO:0000256" key="7">
    <source>
        <dbReference type="SAM" id="MobiDB-lite"/>
    </source>
</evidence>
<feature type="compositionally biased region" description="Basic and acidic residues" evidence="7">
    <location>
        <begin position="70"/>
        <end position="79"/>
    </location>
</feature>
<dbReference type="GeneID" id="106459923"/>